<proteinExistence type="predicted"/>
<accession>A0A453LQ38</accession>
<dbReference type="Proteomes" id="UP000015105">
    <property type="component" value="Chromosome 5D"/>
</dbReference>
<name>A0A453LQ38_AEGTS</name>
<sequence>MLALVIIQMTLLVSCSPLTFFFLVCCPSLHEKSPRKKRASVPQITAFIYEEIWQKGNKEHILNLKVKSQGGCCNTL</sequence>
<dbReference type="Gramene" id="AET5Gv20873000.13">
    <property type="protein sequence ID" value="AET5Gv20873000.13"/>
    <property type="gene ID" value="AET5Gv20873000"/>
</dbReference>
<dbReference type="EnsemblPlants" id="AET5Gv20873000.13">
    <property type="protein sequence ID" value="AET5Gv20873000.13"/>
    <property type="gene ID" value="AET5Gv20873000"/>
</dbReference>
<reference evidence="3" key="2">
    <citation type="journal article" date="2017" name="Nat. Plants">
        <title>The Aegilops tauschii genome reveals multiple impacts of transposons.</title>
        <authorList>
            <person name="Zhao G."/>
            <person name="Zou C."/>
            <person name="Li K."/>
            <person name="Wang K."/>
            <person name="Li T."/>
            <person name="Gao L."/>
            <person name="Zhang X."/>
            <person name="Wang H."/>
            <person name="Yang Z."/>
            <person name="Liu X."/>
            <person name="Jiang W."/>
            <person name="Mao L."/>
            <person name="Kong X."/>
            <person name="Jiao Y."/>
            <person name="Jia J."/>
        </authorList>
    </citation>
    <scope>NUCLEOTIDE SEQUENCE [LARGE SCALE GENOMIC DNA]</scope>
    <source>
        <strain evidence="3">cv. AL8/78</strain>
    </source>
</reference>
<protein>
    <submittedName>
        <fullName evidence="2">Uncharacterized protein</fullName>
    </submittedName>
</protein>
<organism evidence="2 3">
    <name type="scientific">Aegilops tauschii subsp. strangulata</name>
    <name type="common">Goatgrass</name>
    <dbReference type="NCBI Taxonomy" id="200361"/>
    <lineage>
        <taxon>Eukaryota</taxon>
        <taxon>Viridiplantae</taxon>
        <taxon>Streptophyta</taxon>
        <taxon>Embryophyta</taxon>
        <taxon>Tracheophyta</taxon>
        <taxon>Spermatophyta</taxon>
        <taxon>Magnoliopsida</taxon>
        <taxon>Liliopsida</taxon>
        <taxon>Poales</taxon>
        <taxon>Poaceae</taxon>
        <taxon>BOP clade</taxon>
        <taxon>Pooideae</taxon>
        <taxon>Triticodae</taxon>
        <taxon>Triticeae</taxon>
        <taxon>Triticinae</taxon>
        <taxon>Aegilops</taxon>
    </lineage>
</organism>
<evidence type="ECO:0000313" key="3">
    <source>
        <dbReference type="Proteomes" id="UP000015105"/>
    </source>
</evidence>
<dbReference type="AlphaFoldDB" id="A0A453LQ38"/>
<feature type="transmembrane region" description="Helical" evidence="1">
    <location>
        <begin position="6"/>
        <end position="29"/>
    </location>
</feature>
<evidence type="ECO:0000256" key="1">
    <source>
        <dbReference type="SAM" id="Phobius"/>
    </source>
</evidence>
<reference evidence="2" key="5">
    <citation type="journal article" date="2021" name="G3 (Bethesda)">
        <title>Aegilops tauschii genome assembly Aet v5.0 features greater sequence contiguity and improved annotation.</title>
        <authorList>
            <person name="Wang L."/>
            <person name="Zhu T."/>
            <person name="Rodriguez J.C."/>
            <person name="Deal K.R."/>
            <person name="Dubcovsky J."/>
            <person name="McGuire P.E."/>
            <person name="Lux T."/>
            <person name="Spannagl M."/>
            <person name="Mayer K.F.X."/>
            <person name="Baldrich P."/>
            <person name="Meyers B.C."/>
            <person name="Huo N."/>
            <person name="Gu Y.Q."/>
            <person name="Zhou H."/>
            <person name="Devos K.M."/>
            <person name="Bennetzen J.L."/>
            <person name="Unver T."/>
            <person name="Budak H."/>
            <person name="Gulick P.J."/>
            <person name="Galiba G."/>
            <person name="Kalapos B."/>
            <person name="Nelson D.R."/>
            <person name="Li P."/>
            <person name="You F.M."/>
            <person name="Luo M.C."/>
            <person name="Dvorak J."/>
        </authorList>
    </citation>
    <scope>NUCLEOTIDE SEQUENCE [LARGE SCALE GENOMIC DNA]</scope>
    <source>
        <strain evidence="2">cv. AL8/78</strain>
    </source>
</reference>
<keyword evidence="1" id="KW-1133">Transmembrane helix</keyword>
<reference evidence="2" key="3">
    <citation type="journal article" date="2017" name="Nature">
        <title>Genome sequence of the progenitor of the wheat D genome Aegilops tauschii.</title>
        <authorList>
            <person name="Luo M.C."/>
            <person name="Gu Y.Q."/>
            <person name="Puiu D."/>
            <person name="Wang H."/>
            <person name="Twardziok S.O."/>
            <person name="Deal K.R."/>
            <person name="Huo N."/>
            <person name="Zhu T."/>
            <person name="Wang L."/>
            <person name="Wang Y."/>
            <person name="McGuire P.E."/>
            <person name="Liu S."/>
            <person name="Long H."/>
            <person name="Ramasamy R.K."/>
            <person name="Rodriguez J.C."/>
            <person name="Van S.L."/>
            <person name="Yuan L."/>
            <person name="Wang Z."/>
            <person name="Xia Z."/>
            <person name="Xiao L."/>
            <person name="Anderson O.D."/>
            <person name="Ouyang S."/>
            <person name="Liang Y."/>
            <person name="Zimin A.V."/>
            <person name="Pertea G."/>
            <person name="Qi P."/>
            <person name="Bennetzen J.L."/>
            <person name="Dai X."/>
            <person name="Dawson M.W."/>
            <person name="Muller H.G."/>
            <person name="Kugler K."/>
            <person name="Rivarola-Duarte L."/>
            <person name="Spannagl M."/>
            <person name="Mayer K.F.X."/>
            <person name="Lu F.H."/>
            <person name="Bevan M.W."/>
            <person name="Leroy P."/>
            <person name="Li P."/>
            <person name="You F.M."/>
            <person name="Sun Q."/>
            <person name="Liu Z."/>
            <person name="Lyons E."/>
            <person name="Wicker T."/>
            <person name="Salzberg S.L."/>
            <person name="Devos K.M."/>
            <person name="Dvorak J."/>
        </authorList>
    </citation>
    <scope>NUCLEOTIDE SEQUENCE [LARGE SCALE GENOMIC DNA]</scope>
    <source>
        <strain evidence="2">cv. AL8/78</strain>
    </source>
</reference>
<reference evidence="2" key="4">
    <citation type="submission" date="2019-03" db="UniProtKB">
        <authorList>
            <consortium name="EnsemblPlants"/>
        </authorList>
    </citation>
    <scope>IDENTIFICATION</scope>
</reference>
<keyword evidence="1" id="KW-0472">Membrane</keyword>
<keyword evidence="1" id="KW-0812">Transmembrane</keyword>
<keyword evidence="3" id="KW-1185">Reference proteome</keyword>
<reference evidence="3" key="1">
    <citation type="journal article" date="2014" name="Science">
        <title>Ancient hybridizations among the ancestral genomes of bread wheat.</title>
        <authorList>
            <consortium name="International Wheat Genome Sequencing Consortium,"/>
            <person name="Marcussen T."/>
            <person name="Sandve S.R."/>
            <person name="Heier L."/>
            <person name="Spannagl M."/>
            <person name="Pfeifer M."/>
            <person name="Jakobsen K.S."/>
            <person name="Wulff B.B."/>
            <person name="Steuernagel B."/>
            <person name="Mayer K.F."/>
            <person name="Olsen O.A."/>
        </authorList>
    </citation>
    <scope>NUCLEOTIDE SEQUENCE [LARGE SCALE GENOMIC DNA]</scope>
    <source>
        <strain evidence="3">cv. AL8/78</strain>
    </source>
</reference>
<evidence type="ECO:0000313" key="2">
    <source>
        <dbReference type="EnsemblPlants" id="AET5Gv20873000.13"/>
    </source>
</evidence>